<evidence type="ECO:0000313" key="6">
    <source>
        <dbReference type="EMBL" id="NWJ45298.1"/>
    </source>
</evidence>
<dbReference type="InterPro" id="IPR014710">
    <property type="entry name" value="RmlC-like_jellyroll"/>
</dbReference>
<dbReference type="PROSITE" id="PS50042">
    <property type="entry name" value="CNMP_BINDING_3"/>
    <property type="match status" value="1"/>
</dbReference>
<dbReference type="InterPro" id="IPR036390">
    <property type="entry name" value="WH_DNA-bd_sf"/>
</dbReference>
<evidence type="ECO:0000259" key="5">
    <source>
        <dbReference type="PROSITE" id="PS51063"/>
    </source>
</evidence>
<organism evidence="6 8">
    <name type="scientific">Candidatus Chlorohelix allophototropha</name>
    <dbReference type="NCBI Taxonomy" id="3003348"/>
    <lineage>
        <taxon>Bacteria</taxon>
        <taxon>Bacillati</taxon>
        <taxon>Chloroflexota</taxon>
        <taxon>Chloroflexia</taxon>
        <taxon>Candidatus Chloroheliales</taxon>
        <taxon>Candidatus Chloroheliaceae</taxon>
        <taxon>Candidatus Chlorohelix</taxon>
    </lineage>
</organism>
<name>A0A8T7LTE0_9CHLR</name>
<dbReference type="InterPro" id="IPR050397">
    <property type="entry name" value="Env_Response_Regulators"/>
</dbReference>
<dbReference type="Proteomes" id="UP000521676">
    <property type="component" value="Unassembled WGS sequence"/>
</dbReference>
<dbReference type="InterPro" id="IPR012318">
    <property type="entry name" value="HTH_CRP"/>
</dbReference>
<keyword evidence="9" id="KW-1185">Reference proteome</keyword>
<keyword evidence="1" id="KW-0805">Transcription regulation</keyword>
<reference evidence="7" key="2">
    <citation type="journal article" date="2024" name="Nature">
        <title>Anoxygenic phototroph of the Chloroflexota uses a type I reaction centre.</title>
        <authorList>
            <person name="Tsuji J.M."/>
            <person name="Shaw N.A."/>
            <person name="Nagashima S."/>
            <person name="Venkiteswaran J.J."/>
            <person name="Schiff S.L."/>
            <person name="Watanabe T."/>
            <person name="Fukui M."/>
            <person name="Hanada S."/>
            <person name="Tank M."/>
            <person name="Neufeld J.D."/>
        </authorList>
    </citation>
    <scope>NUCLEOTIDE SEQUENCE</scope>
    <source>
        <strain evidence="7">L227-S17</strain>
    </source>
</reference>
<feature type="domain" description="Cyclic nucleotide-binding" evidence="4">
    <location>
        <begin position="150"/>
        <end position="273"/>
    </location>
</feature>
<dbReference type="GO" id="GO:0003700">
    <property type="term" value="F:DNA-binding transcription factor activity"/>
    <property type="evidence" value="ECO:0007669"/>
    <property type="project" value="InterPro"/>
</dbReference>
<accession>A0A8T7LTE0</accession>
<dbReference type="SMART" id="SM00419">
    <property type="entry name" value="HTH_CRP"/>
    <property type="match status" value="1"/>
</dbReference>
<evidence type="ECO:0000259" key="4">
    <source>
        <dbReference type="PROSITE" id="PS50042"/>
    </source>
</evidence>
<proteinExistence type="predicted"/>
<keyword evidence="3" id="KW-0804">Transcription</keyword>
<dbReference type="Pfam" id="PF00027">
    <property type="entry name" value="cNMP_binding"/>
    <property type="match status" value="1"/>
</dbReference>
<gene>
    <name evidence="6" type="ORF">HXX08_05405</name>
    <name evidence="7" type="ORF">OZ401_000429</name>
</gene>
<dbReference type="AlphaFoldDB" id="A0A8T7LTE0"/>
<dbReference type="SUPFAM" id="SSF46785">
    <property type="entry name" value="Winged helix' DNA-binding domain"/>
    <property type="match status" value="1"/>
</dbReference>
<dbReference type="CDD" id="cd00038">
    <property type="entry name" value="CAP_ED"/>
    <property type="match status" value="1"/>
</dbReference>
<evidence type="ECO:0000256" key="1">
    <source>
        <dbReference type="ARBA" id="ARBA00023015"/>
    </source>
</evidence>
<dbReference type="PROSITE" id="PS51063">
    <property type="entry name" value="HTH_CRP_2"/>
    <property type="match status" value="1"/>
</dbReference>
<dbReference type="PROSITE" id="PS00042">
    <property type="entry name" value="HTH_CRP_1"/>
    <property type="match status" value="1"/>
</dbReference>
<dbReference type="InterPro" id="IPR036388">
    <property type="entry name" value="WH-like_DNA-bd_sf"/>
</dbReference>
<dbReference type="InterPro" id="IPR018490">
    <property type="entry name" value="cNMP-bd_dom_sf"/>
</dbReference>
<reference evidence="6 8" key="1">
    <citation type="submission" date="2020-06" db="EMBL/GenBank/DDBJ databases">
        <title>Anoxygenic phototrophic Chloroflexota member uses a Type I reaction center.</title>
        <authorList>
            <person name="Tsuji J.M."/>
            <person name="Shaw N.A."/>
            <person name="Nagashima S."/>
            <person name="Venkiteswaran J."/>
            <person name="Schiff S.L."/>
            <person name="Hanada S."/>
            <person name="Tank M."/>
            <person name="Neufeld J.D."/>
        </authorList>
    </citation>
    <scope>NUCLEOTIDE SEQUENCE [LARGE SCALE GENOMIC DNA]</scope>
    <source>
        <strain evidence="6">L227-S17</strain>
    </source>
</reference>
<feature type="domain" description="HTH crp-type" evidence="5">
    <location>
        <begin position="287"/>
        <end position="361"/>
    </location>
</feature>
<evidence type="ECO:0000313" key="8">
    <source>
        <dbReference type="Proteomes" id="UP000521676"/>
    </source>
</evidence>
<dbReference type="InterPro" id="IPR000595">
    <property type="entry name" value="cNMP-bd_dom"/>
</dbReference>
<dbReference type="EMBL" id="JACATZ010000001">
    <property type="protein sequence ID" value="NWJ45298.1"/>
    <property type="molecule type" value="Genomic_DNA"/>
</dbReference>
<sequence length="368" mass="41298">MPEDLLRAICQTHPLVYQKWVLAFKQSLGDSHNDSATPDRHNEICKELLIAFRTGDDKAFLCLINLEGRVMARAGLALPALLRALSEFFNLSWEILSATPIFERRPSLLLPLTERLNSLRSRAQNTLLESFTDEEHAIQRERAAEYERTLRHRLENMTVEELIKSIPSFRVVKHRKGHLVLEPGDYQPGLFFVLSGSVRIYEILQDGRAISLSILGKGDVFARTQGTNTYFRDVYAEAMQESVVAFIKEKSLENLMETSPLLASCVISSFSNQLSQSQSLIEGILGRSVALRLGRLLLKLADGFGVAQETGNVTINLNLTHQELADMLGSNRVTVTRKLLELQKLSLISIDNHTISILDRCGLEKLAA</sequence>
<protein>
    <submittedName>
        <fullName evidence="6">Crp/Fnr family transcriptional regulator</fullName>
    </submittedName>
</protein>
<keyword evidence="2" id="KW-0238">DNA-binding</keyword>
<dbReference type="EMBL" id="CP128399">
    <property type="protein sequence ID" value="WJW67173.1"/>
    <property type="molecule type" value="Genomic_DNA"/>
</dbReference>
<dbReference type="GO" id="GO:0003677">
    <property type="term" value="F:DNA binding"/>
    <property type="evidence" value="ECO:0007669"/>
    <property type="project" value="UniProtKB-KW"/>
</dbReference>
<dbReference type="InterPro" id="IPR018335">
    <property type="entry name" value="Tscrpt_reg_HTH_Crp-type_CS"/>
</dbReference>
<dbReference type="Gene3D" id="2.60.120.10">
    <property type="entry name" value="Jelly Rolls"/>
    <property type="match status" value="1"/>
</dbReference>
<evidence type="ECO:0000256" key="2">
    <source>
        <dbReference type="ARBA" id="ARBA00023125"/>
    </source>
</evidence>
<evidence type="ECO:0000256" key="3">
    <source>
        <dbReference type="ARBA" id="ARBA00023163"/>
    </source>
</evidence>
<dbReference type="SMART" id="SM00100">
    <property type="entry name" value="cNMP"/>
    <property type="match status" value="1"/>
</dbReference>
<dbReference type="PANTHER" id="PTHR24567:SF74">
    <property type="entry name" value="HTH-TYPE TRANSCRIPTIONAL REGULATOR ARCR"/>
    <property type="match status" value="1"/>
</dbReference>
<dbReference type="Proteomes" id="UP001431572">
    <property type="component" value="Chromosome 1"/>
</dbReference>
<dbReference type="Pfam" id="PF13545">
    <property type="entry name" value="HTH_Crp_2"/>
    <property type="match status" value="1"/>
</dbReference>
<dbReference type="SUPFAM" id="SSF51206">
    <property type="entry name" value="cAMP-binding domain-like"/>
    <property type="match status" value="1"/>
</dbReference>
<dbReference type="GO" id="GO:0005829">
    <property type="term" value="C:cytosol"/>
    <property type="evidence" value="ECO:0007669"/>
    <property type="project" value="TreeGrafter"/>
</dbReference>
<dbReference type="PANTHER" id="PTHR24567">
    <property type="entry name" value="CRP FAMILY TRANSCRIPTIONAL REGULATORY PROTEIN"/>
    <property type="match status" value="1"/>
</dbReference>
<dbReference type="Gene3D" id="1.10.10.10">
    <property type="entry name" value="Winged helix-like DNA-binding domain superfamily/Winged helix DNA-binding domain"/>
    <property type="match status" value="1"/>
</dbReference>
<evidence type="ECO:0000313" key="7">
    <source>
        <dbReference type="EMBL" id="WJW67173.1"/>
    </source>
</evidence>
<dbReference type="RefSeq" id="WP_341469071.1">
    <property type="nucleotide sequence ID" value="NZ_CP128399.1"/>
</dbReference>
<evidence type="ECO:0000313" key="9">
    <source>
        <dbReference type="Proteomes" id="UP001431572"/>
    </source>
</evidence>